<evidence type="ECO:0000313" key="13">
    <source>
        <dbReference type="EMBL" id="MDQ0362828.1"/>
    </source>
</evidence>
<dbReference type="SMART" id="SM00962">
    <property type="entry name" value="SRP54"/>
    <property type="match status" value="1"/>
</dbReference>
<sequence length="475" mass="52710">MFDSLTNRLNKAFKNIAGKGKLSEKNMDEMLKEVRMSLLEADVNYRVVKDFIANIKEKAMGTEVLDALDPSQMVVKVVRDELVALLGESETSIHFKEEGITTVMMVGLQGTGKTTASAKIANLLKKKKDRNVLLAACDVVRPAAIEQLQTLGQQIGVEVYSEGVEVDALTTAKNAYQYANDNGFDTVLFDTAGRLHIDDELMQELENISKAIKPDDILLTVDAMTGQDIINVAQSFHERLNVSGLVLTKLDGDARGGGILSVRAVTNVPVMFVGLGEKIEDLDIFYPDRMAERILGMGDLMTLIEQAEEKMDKEAAEKSAERMMSGKFDLNDMLIQLEQVSKMGSISKIMKLIPGMNQMASNMDELKTDNKLKYTKAMIQSMTPYERENPDVIRSGRKRRIARGSGTQVGDVNRLISQFEKTRQMMKQMGKMQQNGSMANMDMDALANMQQGGGATLPQGMAPRKKFVSKLKKRR</sequence>
<organism evidence="13 14">
    <name type="scientific">Breznakia pachnodae</name>
    <dbReference type="NCBI Taxonomy" id="265178"/>
    <lineage>
        <taxon>Bacteria</taxon>
        <taxon>Bacillati</taxon>
        <taxon>Bacillota</taxon>
        <taxon>Erysipelotrichia</taxon>
        <taxon>Erysipelotrichales</taxon>
        <taxon>Erysipelotrichaceae</taxon>
        <taxon>Breznakia</taxon>
    </lineage>
</organism>
<evidence type="ECO:0000256" key="2">
    <source>
        <dbReference type="ARBA" id="ARBA00022741"/>
    </source>
</evidence>
<dbReference type="InterPro" id="IPR022941">
    <property type="entry name" value="SRP54"/>
</dbReference>
<dbReference type="CDD" id="cd18539">
    <property type="entry name" value="SRP_G"/>
    <property type="match status" value="1"/>
</dbReference>
<name>A0ABU0E7Z7_9FIRM</name>
<keyword evidence="10" id="KW-0175">Coiled coil</keyword>
<dbReference type="InterPro" id="IPR013822">
    <property type="entry name" value="Signal_recog_particl_SRP54_hlx"/>
</dbReference>
<feature type="compositionally biased region" description="Basic residues" evidence="11">
    <location>
        <begin position="463"/>
        <end position="475"/>
    </location>
</feature>
<dbReference type="PANTHER" id="PTHR11564">
    <property type="entry name" value="SIGNAL RECOGNITION PARTICLE 54K PROTEIN SRP54"/>
    <property type="match status" value="1"/>
</dbReference>
<keyword evidence="3 9" id="KW-0378">Hydrolase</keyword>
<comment type="caution">
    <text evidence="13">The sequence shown here is derived from an EMBL/GenBank/DDBJ whole genome shotgun (WGS) entry which is preliminary data.</text>
</comment>
<accession>A0ABU0E7Z7</accession>
<dbReference type="InterPro" id="IPR004780">
    <property type="entry name" value="SRP"/>
</dbReference>
<gene>
    <name evidence="9" type="primary">ffh</name>
    <name evidence="13" type="ORF">J2S15_003589</name>
</gene>
<keyword evidence="2 9" id="KW-0547">Nucleotide-binding</keyword>
<keyword evidence="5 9" id="KW-0342">GTP-binding</keyword>
<keyword evidence="7 9" id="KW-0687">Ribonucleoprotein</keyword>
<dbReference type="Pfam" id="PF02881">
    <property type="entry name" value="SRP54_N"/>
    <property type="match status" value="1"/>
</dbReference>
<dbReference type="InterPro" id="IPR036891">
    <property type="entry name" value="Signal_recog_part_SRP54_M_sf"/>
</dbReference>
<evidence type="ECO:0000256" key="6">
    <source>
        <dbReference type="ARBA" id="ARBA00023135"/>
    </source>
</evidence>
<dbReference type="NCBIfam" id="TIGR00959">
    <property type="entry name" value="ffh"/>
    <property type="match status" value="1"/>
</dbReference>
<feature type="coiled-coil region" evidence="10">
    <location>
        <begin position="297"/>
        <end position="324"/>
    </location>
</feature>
<dbReference type="EMBL" id="JAUSUR010000008">
    <property type="protein sequence ID" value="MDQ0362828.1"/>
    <property type="molecule type" value="Genomic_DNA"/>
</dbReference>
<dbReference type="Gene3D" id="1.20.120.140">
    <property type="entry name" value="Signal recognition particle SRP54, nucleotide-binding domain"/>
    <property type="match status" value="1"/>
</dbReference>
<dbReference type="Gene3D" id="3.40.50.300">
    <property type="entry name" value="P-loop containing nucleotide triphosphate hydrolases"/>
    <property type="match status" value="1"/>
</dbReference>
<dbReference type="Proteomes" id="UP001230220">
    <property type="component" value="Unassembled WGS sequence"/>
</dbReference>
<proteinExistence type="inferred from homology"/>
<dbReference type="InterPro" id="IPR027417">
    <property type="entry name" value="P-loop_NTPase"/>
</dbReference>
<feature type="region of interest" description="Disordered" evidence="11">
    <location>
        <begin position="453"/>
        <end position="475"/>
    </location>
</feature>
<evidence type="ECO:0000256" key="1">
    <source>
        <dbReference type="ARBA" id="ARBA00005450"/>
    </source>
</evidence>
<evidence type="ECO:0000259" key="12">
    <source>
        <dbReference type="PROSITE" id="PS00300"/>
    </source>
</evidence>
<dbReference type="Pfam" id="PF00448">
    <property type="entry name" value="SRP54"/>
    <property type="match status" value="1"/>
</dbReference>
<protein>
    <recommendedName>
        <fullName evidence="9">Signal recognition particle protein</fullName>
        <ecNumber evidence="9">3.6.5.4</ecNumber>
    </recommendedName>
    <alternativeName>
        <fullName evidence="9">Fifty-four homolog</fullName>
    </alternativeName>
</protein>
<dbReference type="EC" id="3.6.5.4" evidence="9"/>
<feature type="binding site" evidence="9">
    <location>
        <begin position="248"/>
        <end position="251"/>
    </location>
    <ligand>
        <name>GTP</name>
        <dbReference type="ChEBI" id="CHEBI:37565"/>
    </ligand>
</feature>
<comment type="function">
    <text evidence="9">Involved in targeting and insertion of nascent membrane proteins into the cytoplasmic membrane. Binds to the hydrophobic signal sequence of the ribosome-nascent chain (RNC) as it emerges from the ribosomes. The SRP-RNC complex is then targeted to the cytoplasmic membrane where it interacts with the SRP receptor FtsY.</text>
</comment>
<evidence type="ECO:0000313" key="14">
    <source>
        <dbReference type="Proteomes" id="UP001230220"/>
    </source>
</evidence>
<dbReference type="SUPFAM" id="SSF47446">
    <property type="entry name" value="Signal peptide-binding domain"/>
    <property type="match status" value="1"/>
</dbReference>
<dbReference type="PROSITE" id="PS00300">
    <property type="entry name" value="SRP54"/>
    <property type="match status" value="1"/>
</dbReference>
<keyword evidence="6 9" id="KW-0733">Signal recognition particle</keyword>
<evidence type="ECO:0000256" key="7">
    <source>
        <dbReference type="ARBA" id="ARBA00023274"/>
    </source>
</evidence>
<dbReference type="PANTHER" id="PTHR11564:SF5">
    <property type="entry name" value="SIGNAL RECOGNITION PARTICLE SUBUNIT SRP54"/>
    <property type="match status" value="1"/>
</dbReference>
<dbReference type="HAMAP" id="MF_00306">
    <property type="entry name" value="SRP54"/>
    <property type="match status" value="1"/>
</dbReference>
<evidence type="ECO:0000256" key="10">
    <source>
        <dbReference type="SAM" id="Coils"/>
    </source>
</evidence>
<reference evidence="13 14" key="1">
    <citation type="submission" date="2023-07" db="EMBL/GenBank/DDBJ databases">
        <title>Genomic Encyclopedia of Type Strains, Phase IV (KMG-IV): sequencing the most valuable type-strain genomes for metagenomic binning, comparative biology and taxonomic classification.</title>
        <authorList>
            <person name="Goeker M."/>
        </authorList>
    </citation>
    <scope>NUCLEOTIDE SEQUENCE [LARGE SCALE GENOMIC DNA]</scope>
    <source>
        <strain evidence="13 14">DSM 16784</strain>
    </source>
</reference>
<evidence type="ECO:0000256" key="3">
    <source>
        <dbReference type="ARBA" id="ARBA00022801"/>
    </source>
</evidence>
<dbReference type="SMART" id="SM00382">
    <property type="entry name" value="AAA"/>
    <property type="match status" value="1"/>
</dbReference>
<dbReference type="InterPro" id="IPR042101">
    <property type="entry name" value="SRP54_N_sf"/>
</dbReference>
<dbReference type="Gene3D" id="1.10.260.30">
    <property type="entry name" value="Signal recognition particle, SRP54 subunit, M-domain"/>
    <property type="match status" value="1"/>
</dbReference>
<dbReference type="Pfam" id="PF02978">
    <property type="entry name" value="SRP_SPB"/>
    <property type="match status" value="1"/>
</dbReference>
<comment type="domain">
    <text evidence="9">Composed of three domains: the N-terminal N domain, which is responsible for interactions with the ribosome, the central G domain, which binds GTP, and the C-terminal M domain, which binds the RNA and the signal sequence of the RNC.</text>
</comment>
<keyword evidence="4 9" id="KW-0694">RNA-binding</keyword>
<evidence type="ECO:0000256" key="4">
    <source>
        <dbReference type="ARBA" id="ARBA00022884"/>
    </source>
</evidence>
<comment type="subcellular location">
    <subcellularLocation>
        <location evidence="9">Cytoplasm</location>
    </subcellularLocation>
    <text evidence="9">The SRP-RNC complex is targeted to the cytoplasmic membrane.</text>
</comment>
<evidence type="ECO:0000256" key="5">
    <source>
        <dbReference type="ARBA" id="ARBA00023134"/>
    </source>
</evidence>
<keyword evidence="9" id="KW-0963">Cytoplasm</keyword>
<evidence type="ECO:0000256" key="11">
    <source>
        <dbReference type="SAM" id="MobiDB-lite"/>
    </source>
</evidence>
<dbReference type="SMART" id="SM00963">
    <property type="entry name" value="SRP54_N"/>
    <property type="match status" value="1"/>
</dbReference>
<comment type="similarity">
    <text evidence="1 9">Belongs to the GTP-binding SRP family. SRP54 subfamily.</text>
</comment>
<comment type="catalytic activity">
    <reaction evidence="8 9">
        <text>GTP + H2O = GDP + phosphate + H(+)</text>
        <dbReference type="Rhea" id="RHEA:19669"/>
        <dbReference type="ChEBI" id="CHEBI:15377"/>
        <dbReference type="ChEBI" id="CHEBI:15378"/>
        <dbReference type="ChEBI" id="CHEBI:37565"/>
        <dbReference type="ChEBI" id="CHEBI:43474"/>
        <dbReference type="ChEBI" id="CHEBI:58189"/>
        <dbReference type="EC" id="3.6.5.4"/>
    </reaction>
</comment>
<feature type="binding site" evidence="9">
    <location>
        <begin position="190"/>
        <end position="194"/>
    </location>
    <ligand>
        <name>GTP</name>
        <dbReference type="ChEBI" id="CHEBI:37565"/>
    </ligand>
</feature>
<evidence type="ECO:0000256" key="9">
    <source>
        <dbReference type="HAMAP-Rule" id="MF_00306"/>
    </source>
</evidence>
<keyword evidence="14" id="KW-1185">Reference proteome</keyword>
<dbReference type="RefSeq" id="WP_307410916.1">
    <property type="nucleotide sequence ID" value="NZ_JAUSUR010000008.1"/>
</dbReference>
<evidence type="ECO:0000256" key="8">
    <source>
        <dbReference type="ARBA" id="ARBA00048027"/>
    </source>
</evidence>
<dbReference type="SUPFAM" id="SSF52540">
    <property type="entry name" value="P-loop containing nucleoside triphosphate hydrolases"/>
    <property type="match status" value="1"/>
</dbReference>
<dbReference type="InterPro" id="IPR004125">
    <property type="entry name" value="Signal_recog_particle_SRP54_M"/>
</dbReference>
<feature type="domain" description="SRP54-type proteins GTP-binding" evidence="12">
    <location>
        <begin position="269"/>
        <end position="282"/>
    </location>
</feature>
<feature type="binding site" evidence="9">
    <location>
        <begin position="107"/>
        <end position="114"/>
    </location>
    <ligand>
        <name>GTP</name>
        <dbReference type="ChEBI" id="CHEBI:37565"/>
    </ligand>
</feature>
<dbReference type="InterPro" id="IPR003593">
    <property type="entry name" value="AAA+_ATPase"/>
</dbReference>
<dbReference type="InterPro" id="IPR000897">
    <property type="entry name" value="SRP54_GTPase_dom"/>
</dbReference>
<comment type="subunit">
    <text evidence="9">Part of the signal recognition particle protein translocation system, which is composed of SRP and FtsY.</text>
</comment>